<comment type="caution">
    <text evidence="3">The sequence shown here is derived from an EMBL/GenBank/DDBJ whole genome shotgun (WGS) entry which is preliminary data.</text>
</comment>
<dbReference type="Proteomes" id="UP001500542">
    <property type="component" value="Unassembled WGS sequence"/>
</dbReference>
<evidence type="ECO:0000259" key="2">
    <source>
        <dbReference type="Pfam" id="PF04073"/>
    </source>
</evidence>
<accession>A0ABP4AFR2</accession>
<dbReference type="Pfam" id="PF04073">
    <property type="entry name" value="tRNA_edit"/>
    <property type="match status" value="1"/>
</dbReference>
<dbReference type="EMBL" id="BAAAHK010000004">
    <property type="protein sequence ID" value="GAA0935168.1"/>
    <property type="molecule type" value="Genomic_DNA"/>
</dbReference>
<evidence type="ECO:0000313" key="3">
    <source>
        <dbReference type="EMBL" id="GAA0935168.1"/>
    </source>
</evidence>
<dbReference type="SUPFAM" id="SSF55826">
    <property type="entry name" value="YbaK/ProRS associated domain"/>
    <property type="match status" value="1"/>
</dbReference>
<protein>
    <submittedName>
        <fullName evidence="3">YbaK/EbsC family protein</fullName>
    </submittedName>
</protein>
<dbReference type="Gene3D" id="3.90.960.10">
    <property type="entry name" value="YbaK/aminoacyl-tRNA synthetase-associated domain"/>
    <property type="match status" value="1"/>
</dbReference>
<gene>
    <name evidence="3" type="ORF">GCM10009554_21830</name>
</gene>
<keyword evidence="4" id="KW-1185">Reference proteome</keyword>
<dbReference type="PANTHER" id="PTHR30411:SF1">
    <property type="entry name" value="CYTOPLASMIC PROTEIN"/>
    <property type="match status" value="1"/>
</dbReference>
<sequence length="184" mass="19557">MDARRLARSGSRGRWPAPHHLGPGSAVEAQCETDDMTRATEAADSKGLAYEVTKHGRVNSLEEAAAARGIEPAKLIKTIVVRLSDDDYRFVLVPGDREIAWPKLRALLGINRISMPSADTALEVTGYVRGTITPLGSTNAWPVIADDRITGTISIGGGEHGVGMTVNAEDLLKALDATVADVTD</sequence>
<feature type="domain" description="YbaK/aminoacyl-tRNA synthetase-associated" evidence="2">
    <location>
        <begin position="57"/>
        <end position="173"/>
    </location>
</feature>
<dbReference type="CDD" id="cd04332">
    <property type="entry name" value="YbaK_like"/>
    <property type="match status" value="1"/>
</dbReference>
<dbReference type="InterPro" id="IPR007214">
    <property type="entry name" value="YbaK/aa-tRNA-synth-assoc-dom"/>
</dbReference>
<feature type="region of interest" description="Disordered" evidence="1">
    <location>
        <begin position="1"/>
        <end position="26"/>
    </location>
</feature>
<evidence type="ECO:0000256" key="1">
    <source>
        <dbReference type="SAM" id="MobiDB-lite"/>
    </source>
</evidence>
<organism evidence="3 4">
    <name type="scientific">Kribbella koreensis</name>
    <dbReference type="NCBI Taxonomy" id="57909"/>
    <lineage>
        <taxon>Bacteria</taxon>
        <taxon>Bacillati</taxon>
        <taxon>Actinomycetota</taxon>
        <taxon>Actinomycetes</taxon>
        <taxon>Propionibacteriales</taxon>
        <taxon>Kribbellaceae</taxon>
        <taxon>Kribbella</taxon>
    </lineage>
</organism>
<dbReference type="InterPro" id="IPR036754">
    <property type="entry name" value="YbaK/aa-tRNA-synt-asso_dom_sf"/>
</dbReference>
<reference evidence="4" key="1">
    <citation type="journal article" date="2019" name="Int. J. Syst. Evol. Microbiol.">
        <title>The Global Catalogue of Microorganisms (GCM) 10K type strain sequencing project: providing services to taxonomists for standard genome sequencing and annotation.</title>
        <authorList>
            <consortium name="The Broad Institute Genomics Platform"/>
            <consortium name="The Broad Institute Genome Sequencing Center for Infectious Disease"/>
            <person name="Wu L."/>
            <person name="Ma J."/>
        </authorList>
    </citation>
    <scope>NUCLEOTIDE SEQUENCE [LARGE SCALE GENOMIC DNA]</scope>
    <source>
        <strain evidence="4">JCM 10977</strain>
    </source>
</reference>
<evidence type="ECO:0000313" key="4">
    <source>
        <dbReference type="Proteomes" id="UP001500542"/>
    </source>
</evidence>
<name>A0ABP4AFR2_9ACTN</name>
<proteinExistence type="predicted"/>
<dbReference type="PANTHER" id="PTHR30411">
    <property type="entry name" value="CYTOPLASMIC PROTEIN"/>
    <property type="match status" value="1"/>
</dbReference>